<organism evidence="1 2">
    <name type="scientific">Oedothorax gibbosus</name>
    <dbReference type="NCBI Taxonomy" id="931172"/>
    <lineage>
        <taxon>Eukaryota</taxon>
        <taxon>Metazoa</taxon>
        <taxon>Ecdysozoa</taxon>
        <taxon>Arthropoda</taxon>
        <taxon>Chelicerata</taxon>
        <taxon>Arachnida</taxon>
        <taxon>Araneae</taxon>
        <taxon>Araneomorphae</taxon>
        <taxon>Entelegynae</taxon>
        <taxon>Araneoidea</taxon>
        <taxon>Linyphiidae</taxon>
        <taxon>Erigoninae</taxon>
        <taxon>Oedothorax</taxon>
    </lineage>
</organism>
<comment type="caution">
    <text evidence="1">The sequence shown here is derived from an EMBL/GenBank/DDBJ whole genome shotgun (WGS) entry which is preliminary data.</text>
</comment>
<name>A0AAV6VWX6_9ARAC</name>
<accession>A0AAV6VWX6</accession>
<sequence length="110" mass="12668">MFVAFREICFLTNDFQNLLYQAETCLYSTPVIFTVSTTTTMAFTVSTTTTMAFTVSTTTTMAFTVSTTTTVTFTVNPRRLWLSPLARRTTKMDFHRRCDSPCTRRLCFHR</sequence>
<dbReference type="AlphaFoldDB" id="A0AAV6VWX6"/>
<dbReference type="EMBL" id="JAFNEN010000015">
    <property type="protein sequence ID" value="KAG8200571.1"/>
    <property type="molecule type" value="Genomic_DNA"/>
</dbReference>
<dbReference type="Proteomes" id="UP000827092">
    <property type="component" value="Unassembled WGS sequence"/>
</dbReference>
<proteinExistence type="predicted"/>
<gene>
    <name evidence="1" type="ORF">JTE90_000643</name>
</gene>
<keyword evidence="2" id="KW-1185">Reference proteome</keyword>
<protein>
    <submittedName>
        <fullName evidence="1">Uncharacterized protein</fullName>
    </submittedName>
</protein>
<evidence type="ECO:0000313" key="2">
    <source>
        <dbReference type="Proteomes" id="UP000827092"/>
    </source>
</evidence>
<evidence type="ECO:0000313" key="1">
    <source>
        <dbReference type="EMBL" id="KAG8200571.1"/>
    </source>
</evidence>
<reference evidence="1 2" key="1">
    <citation type="journal article" date="2022" name="Nat. Ecol. Evol.">
        <title>A masculinizing supergene underlies an exaggerated male reproductive morph in a spider.</title>
        <authorList>
            <person name="Hendrickx F."/>
            <person name="De Corte Z."/>
            <person name="Sonet G."/>
            <person name="Van Belleghem S.M."/>
            <person name="Kostlbacher S."/>
            <person name="Vangestel C."/>
        </authorList>
    </citation>
    <scope>NUCLEOTIDE SEQUENCE [LARGE SCALE GENOMIC DNA]</scope>
    <source>
        <strain evidence="1">W744_W776</strain>
    </source>
</reference>